<keyword evidence="4 7" id="KW-1133">Transmembrane helix</keyword>
<keyword evidence="2" id="KW-1003">Cell membrane</keyword>
<feature type="transmembrane region" description="Helical" evidence="7">
    <location>
        <begin position="347"/>
        <end position="364"/>
    </location>
</feature>
<sequence length="707" mass="73357">MRNGGLLGRPALGHPLDALVAARGTLFVWAPVCMAGGIGGYFSLSREPGAGLWMLCGLGLALVLVWAWYAGPRWRPLALALALVLGGGLVAAARSHWVAAPVLGHRYYGPVTGRVVVLDRSLSDFPRVTLDRVMLSRVASEATPARVRVTLRGRLPGITPEPGQVVMITAHLSPPPGPAEPGGFDFRRMAWFDRLGATGYATSPLMLWQPARGAWLGRLRMDLARAIRARIPGQPGAFAAAVATGERGGIARATADDLRASNLAHLLAISGLHMGLLTGFVFAALRLALALIPPLALRLPAKKIAAVGALAAAMAYLALSGGSIATQRAFVMAAVMLGAVLADRRALTLRSVALAALIILLLQPESLTEPGFQMSFAATTALVAAFGALRGRAWRPGAAPLRAALALVFSSFVAGLATAPIAAASFNRLAEYGLLANVLSVPVMGLVVMPAAVIAALMAPVGLAGPALWAMGLGAQWILAVAHWVAGLSGAVVPVVTPPGWVLPVLALGALLLMLWRGRLRWGGALVMAAALAGWTMAERPALLISADGRLAGLMTPSGRALSSATAAGFAARSWLENDGDAAARDAAAARPGFAGSKTARTFDLGRWSGVVLGRRAAPDMLQAACRKDAIVITAAAAPGFRGPCRIFDAGSLARQGAVAINPEGDRLIVRRADQVAGDRPWVRMPRPYSQRRRDGGPPMSRGGAAR</sequence>
<dbReference type="Proteomes" id="UP000634647">
    <property type="component" value="Unassembled WGS sequence"/>
</dbReference>
<dbReference type="EMBL" id="FNOB01000007">
    <property type="protein sequence ID" value="SDW84199.1"/>
    <property type="molecule type" value="Genomic_DNA"/>
</dbReference>
<feature type="transmembrane region" description="Helical" evidence="7">
    <location>
        <begin position="20"/>
        <end position="44"/>
    </location>
</feature>
<feature type="transmembrane region" description="Helical" evidence="7">
    <location>
        <begin position="51"/>
        <end position="71"/>
    </location>
</feature>
<keyword evidence="12" id="KW-1185">Reference proteome</keyword>
<dbReference type="RefSeq" id="WP_244520992.1">
    <property type="nucleotide sequence ID" value="NZ_BNAB01000006.1"/>
</dbReference>
<feature type="transmembrane region" description="Helical" evidence="7">
    <location>
        <begin position="266"/>
        <end position="292"/>
    </location>
</feature>
<keyword evidence="5 7" id="KW-0472">Membrane</keyword>
<feature type="transmembrane region" description="Helical" evidence="7">
    <location>
        <begin position="498"/>
        <end position="515"/>
    </location>
</feature>
<feature type="transmembrane region" description="Helical" evidence="7">
    <location>
        <begin position="466"/>
        <end position="486"/>
    </location>
</feature>
<dbReference type="PANTHER" id="PTHR30619:SF1">
    <property type="entry name" value="RECOMBINATION PROTEIN 2"/>
    <property type="match status" value="1"/>
</dbReference>
<evidence type="ECO:0000256" key="4">
    <source>
        <dbReference type="ARBA" id="ARBA00022989"/>
    </source>
</evidence>
<dbReference type="NCBIfam" id="TIGR00360">
    <property type="entry name" value="ComEC_N-term"/>
    <property type="match status" value="1"/>
</dbReference>
<feature type="transmembrane region" description="Helical" evidence="7">
    <location>
        <begin position="434"/>
        <end position="459"/>
    </location>
</feature>
<dbReference type="InterPro" id="IPR052159">
    <property type="entry name" value="Competence_DNA_uptake"/>
</dbReference>
<keyword evidence="3 7" id="KW-0812">Transmembrane</keyword>
<gene>
    <name evidence="10" type="ORF">GCM10008024_16180</name>
    <name evidence="11" type="ORF">SAMN05444006_10780</name>
</gene>
<name>A0AAN4ZZ73_9RHOB</name>
<evidence type="ECO:0000256" key="2">
    <source>
        <dbReference type="ARBA" id="ARBA00022475"/>
    </source>
</evidence>
<dbReference type="AlphaFoldDB" id="A0AAN4ZZ73"/>
<dbReference type="PANTHER" id="PTHR30619">
    <property type="entry name" value="DNA INTERNALIZATION/COMPETENCE PROTEIN COMEC/REC2"/>
    <property type="match status" value="1"/>
</dbReference>
<evidence type="ECO:0000259" key="9">
    <source>
        <dbReference type="Pfam" id="PF13567"/>
    </source>
</evidence>
<feature type="transmembrane region" description="Helical" evidence="7">
    <location>
        <begin position="304"/>
        <end position="326"/>
    </location>
</feature>
<dbReference type="Proteomes" id="UP000199541">
    <property type="component" value="Unassembled WGS sequence"/>
</dbReference>
<evidence type="ECO:0000313" key="11">
    <source>
        <dbReference type="EMBL" id="SDW84199.1"/>
    </source>
</evidence>
<reference evidence="11 12" key="2">
    <citation type="submission" date="2016-10" db="EMBL/GenBank/DDBJ databases">
        <authorList>
            <person name="Varghese N."/>
            <person name="Submissions S."/>
        </authorList>
    </citation>
    <scope>NUCLEOTIDE SEQUENCE [LARGE SCALE GENOMIC DNA]</scope>
    <source>
        <strain evidence="11 12">DSM 24802</strain>
    </source>
</reference>
<evidence type="ECO:0000313" key="13">
    <source>
        <dbReference type="Proteomes" id="UP000634647"/>
    </source>
</evidence>
<organism evidence="10 13">
    <name type="scientific">Allgaiera indica</name>
    <dbReference type="NCBI Taxonomy" id="765699"/>
    <lineage>
        <taxon>Bacteria</taxon>
        <taxon>Pseudomonadati</taxon>
        <taxon>Pseudomonadota</taxon>
        <taxon>Alphaproteobacteria</taxon>
        <taxon>Rhodobacterales</taxon>
        <taxon>Paracoccaceae</taxon>
        <taxon>Allgaiera</taxon>
    </lineage>
</organism>
<dbReference type="InterPro" id="IPR004477">
    <property type="entry name" value="ComEC_N"/>
</dbReference>
<accession>A0AAN4ZZ73</accession>
<comment type="subcellular location">
    <subcellularLocation>
        <location evidence="1">Cell membrane</location>
        <topology evidence="1">Multi-pass membrane protein</topology>
    </subcellularLocation>
</comment>
<protein>
    <submittedName>
        <fullName evidence="11">Competence protein ComEC</fullName>
    </submittedName>
</protein>
<dbReference type="GO" id="GO:0005886">
    <property type="term" value="C:plasma membrane"/>
    <property type="evidence" value="ECO:0007669"/>
    <property type="project" value="UniProtKB-SubCell"/>
</dbReference>
<feature type="transmembrane region" description="Helical" evidence="7">
    <location>
        <begin position="522"/>
        <end position="538"/>
    </location>
</feature>
<dbReference type="EMBL" id="BNAB01000006">
    <property type="protein sequence ID" value="GHE01292.1"/>
    <property type="molecule type" value="Genomic_DNA"/>
</dbReference>
<evidence type="ECO:0000259" key="8">
    <source>
        <dbReference type="Pfam" id="PF03772"/>
    </source>
</evidence>
<evidence type="ECO:0000313" key="10">
    <source>
        <dbReference type="EMBL" id="GHE01292.1"/>
    </source>
</evidence>
<feature type="transmembrane region" description="Helical" evidence="7">
    <location>
        <begin position="77"/>
        <end position="97"/>
    </location>
</feature>
<evidence type="ECO:0000256" key="1">
    <source>
        <dbReference type="ARBA" id="ARBA00004651"/>
    </source>
</evidence>
<feature type="domain" description="ComEC/Rec2-related protein" evidence="8">
    <location>
        <begin position="244"/>
        <end position="519"/>
    </location>
</feature>
<dbReference type="Pfam" id="PF03772">
    <property type="entry name" value="Competence"/>
    <property type="match status" value="1"/>
</dbReference>
<reference evidence="10" key="3">
    <citation type="submission" date="2023-06" db="EMBL/GenBank/DDBJ databases">
        <authorList>
            <person name="Sun Q."/>
            <person name="Zhou Y."/>
        </authorList>
    </citation>
    <scope>NUCLEOTIDE SEQUENCE</scope>
    <source>
        <strain evidence="10">CGMCC 1.10859</strain>
    </source>
</reference>
<dbReference type="InterPro" id="IPR025405">
    <property type="entry name" value="DUF4131"/>
</dbReference>
<proteinExistence type="predicted"/>
<feature type="transmembrane region" description="Helical" evidence="7">
    <location>
        <begin position="401"/>
        <end position="422"/>
    </location>
</feature>
<evidence type="ECO:0000256" key="3">
    <source>
        <dbReference type="ARBA" id="ARBA00022692"/>
    </source>
</evidence>
<comment type="caution">
    <text evidence="10">The sequence shown here is derived from an EMBL/GenBank/DDBJ whole genome shotgun (WGS) entry which is preliminary data.</text>
</comment>
<reference evidence="10" key="1">
    <citation type="journal article" date="2014" name="Int. J. Syst. Evol. Microbiol.">
        <title>Complete genome sequence of Corynebacterium casei LMG S-19264T (=DSM 44701T), isolated from a smear-ripened cheese.</title>
        <authorList>
            <consortium name="US DOE Joint Genome Institute (JGI-PGF)"/>
            <person name="Walter F."/>
            <person name="Albersmeier A."/>
            <person name="Kalinowski J."/>
            <person name="Ruckert C."/>
        </authorList>
    </citation>
    <scope>NUCLEOTIDE SEQUENCE</scope>
    <source>
        <strain evidence="10">CGMCC 1.10859</strain>
    </source>
</reference>
<evidence type="ECO:0000256" key="7">
    <source>
        <dbReference type="SAM" id="Phobius"/>
    </source>
</evidence>
<evidence type="ECO:0000256" key="6">
    <source>
        <dbReference type="SAM" id="MobiDB-lite"/>
    </source>
</evidence>
<evidence type="ECO:0000313" key="12">
    <source>
        <dbReference type="Proteomes" id="UP000199541"/>
    </source>
</evidence>
<dbReference type="Pfam" id="PF13567">
    <property type="entry name" value="DUF4131"/>
    <property type="match status" value="1"/>
</dbReference>
<feature type="domain" description="DUF4131" evidence="9">
    <location>
        <begin position="50"/>
        <end position="203"/>
    </location>
</feature>
<feature type="transmembrane region" description="Helical" evidence="7">
    <location>
        <begin position="370"/>
        <end position="389"/>
    </location>
</feature>
<evidence type="ECO:0000256" key="5">
    <source>
        <dbReference type="ARBA" id="ARBA00023136"/>
    </source>
</evidence>
<feature type="region of interest" description="Disordered" evidence="6">
    <location>
        <begin position="681"/>
        <end position="707"/>
    </location>
</feature>